<dbReference type="PROSITE" id="PS50043">
    <property type="entry name" value="HTH_LUXR_2"/>
    <property type="match status" value="1"/>
</dbReference>
<dbReference type="SMART" id="SM00421">
    <property type="entry name" value="HTH_LUXR"/>
    <property type="match status" value="1"/>
</dbReference>
<accession>A0A645AG87</accession>
<proteinExistence type="predicted"/>
<evidence type="ECO:0000256" key="1">
    <source>
        <dbReference type="ARBA" id="ARBA00023015"/>
    </source>
</evidence>
<evidence type="ECO:0000259" key="4">
    <source>
        <dbReference type="PROSITE" id="PS50043"/>
    </source>
</evidence>
<dbReference type="InterPro" id="IPR016032">
    <property type="entry name" value="Sig_transdc_resp-reg_C-effctor"/>
</dbReference>
<dbReference type="PANTHER" id="PTHR44688:SF16">
    <property type="entry name" value="DNA-BINDING TRANSCRIPTIONAL ACTIVATOR DEVR_DOSR"/>
    <property type="match status" value="1"/>
</dbReference>
<dbReference type="PRINTS" id="PR00038">
    <property type="entry name" value="HTHLUXR"/>
</dbReference>
<gene>
    <name evidence="5" type="ORF">SDC9_98780</name>
</gene>
<dbReference type="GO" id="GO:0006355">
    <property type="term" value="P:regulation of DNA-templated transcription"/>
    <property type="evidence" value="ECO:0007669"/>
    <property type="project" value="InterPro"/>
</dbReference>
<dbReference type="AlphaFoldDB" id="A0A645AG87"/>
<dbReference type="CDD" id="cd06170">
    <property type="entry name" value="LuxR_C_like"/>
    <property type="match status" value="1"/>
</dbReference>
<dbReference type="SUPFAM" id="SSF46894">
    <property type="entry name" value="C-terminal effector domain of the bipartite response regulators"/>
    <property type="match status" value="1"/>
</dbReference>
<keyword evidence="2" id="KW-0238">DNA-binding</keyword>
<comment type="caution">
    <text evidence="5">The sequence shown here is derived from an EMBL/GenBank/DDBJ whole genome shotgun (WGS) entry which is preliminary data.</text>
</comment>
<sequence>MAKHRNGETREAQEYFNKALDIALPDRVLLPFAQRMSELHQLLSGGSLSREELSALKTLGARQEQGVNAIRRAVFQTKSNLTPREREVAELARERLSVREIALKLFISEATVKTILKSVYSKLEIHSKAELNLRKF</sequence>
<evidence type="ECO:0000313" key="5">
    <source>
        <dbReference type="EMBL" id="MPM52027.1"/>
    </source>
</evidence>
<evidence type="ECO:0000256" key="2">
    <source>
        <dbReference type="ARBA" id="ARBA00023125"/>
    </source>
</evidence>
<dbReference type="InterPro" id="IPR036388">
    <property type="entry name" value="WH-like_DNA-bd_sf"/>
</dbReference>
<keyword evidence="3" id="KW-0804">Transcription</keyword>
<evidence type="ECO:0000256" key="3">
    <source>
        <dbReference type="ARBA" id="ARBA00023163"/>
    </source>
</evidence>
<reference evidence="5" key="1">
    <citation type="submission" date="2019-08" db="EMBL/GenBank/DDBJ databases">
        <authorList>
            <person name="Kucharzyk K."/>
            <person name="Murdoch R.W."/>
            <person name="Higgins S."/>
            <person name="Loffler F."/>
        </authorList>
    </citation>
    <scope>NUCLEOTIDE SEQUENCE</scope>
</reference>
<dbReference type="Gene3D" id="1.10.10.10">
    <property type="entry name" value="Winged helix-like DNA-binding domain superfamily/Winged helix DNA-binding domain"/>
    <property type="match status" value="1"/>
</dbReference>
<dbReference type="Pfam" id="PF00196">
    <property type="entry name" value="GerE"/>
    <property type="match status" value="1"/>
</dbReference>
<dbReference type="InterPro" id="IPR000792">
    <property type="entry name" value="Tscrpt_reg_LuxR_C"/>
</dbReference>
<feature type="domain" description="HTH luxR-type" evidence="4">
    <location>
        <begin position="74"/>
        <end position="136"/>
    </location>
</feature>
<dbReference type="PANTHER" id="PTHR44688">
    <property type="entry name" value="DNA-BINDING TRANSCRIPTIONAL ACTIVATOR DEVR_DOSR"/>
    <property type="match status" value="1"/>
</dbReference>
<keyword evidence="1" id="KW-0805">Transcription regulation</keyword>
<protein>
    <recommendedName>
        <fullName evidence="4">HTH luxR-type domain-containing protein</fullName>
    </recommendedName>
</protein>
<organism evidence="5">
    <name type="scientific">bioreactor metagenome</name>
    <dbReference type="NCBI Taxonomy" id="1076179"/>
    <lineage>
        <taxon>unclassified sequences</taxon>
        <taxon>metagenomes</taxon>
        <taxon>ecological metagenomes</taxon>
    </lineage>
</organism>
<dbReference type="GO" id="GO:0003677">
    <property type="term" value="F:DNA binding"/>
    <property type="evidence" value="ECO:0007669"/>
    <property type="project" value="UniProtKB-KW"/>
</dbReference>
<name>A0A645AG87_9ZZZZ</name>
<dbReference type="EMBL" id="VSSQ01013680">
    <property type="protein sequence ID" value="MPM52027.1"/>
    <property type="molecule type" value="Genomic_DNA"/>
</dbReference>